<dbReference type="Proteomes" id="UP000799438">
    <property type="component" value="Unassembled WGS sequence"/>
</dbReference>
<organism evidence="2 3">
    <name type="scientific">Aplosporella prunicola CBS 121167</name>
    <dbReference type="NCBI Taxonomy" id="1176127"/>
    <lineage>
        <taxon>Eukaryota</taxon>
        <taxon>Fungi</taxon>
        <taxon>Dikarya</taxon>
        <taxon>Ascomycota</taxon>
        <taxon>Pezizomycotina</taxon>
        <taxon>Dothideomycetes</taxon>
        <taxon>Dothideomycetes incertae sedis</taxon>
        <taxon>Botryosphaeriales</taxon>
        <taxon>Aplosporellaceae</taxon>
        <taxon>Aplosporella</taxon>
    </lineage>
</organism>
<reference evidence="2" key="1">
    <citation type="journal article" date="2020" name="Stud. Mycol.">
        <title>101 Dothideomycetes genomes: a test case for predicting lifestyles and emergence of pathogens.</title>
        <authorList>
            <person name="Haridas S."/>
            <person name="Albert R."/>
            <person name="Binder M."/>
            <person name="Bloem J."/>
            <person name="Labutti K."/>
            <person name="Salamov A."/>
            <person name="Andreopoulos B."/>
            <person name="Baker S."/>
            <person name="Barry K."/>
            <person name="Bills G."/>
            <person name="Bluhm B."/>
            <person name="Cannon C."/>
            <person name="Castanera R."/>
            <person name="Culley D."/>
            <person name="Daum C."/>
            <person name="Ezra D."/>
            <person name="Gonzalez J."/>
            <person name="Henrissat B."/>
            <person name="Kuo A."/>
            <person name="Liang C."/>
            <person name="Lipzen A."/>
            <person name="Lutzoni F."/>
            <person name="Magnuson J."/>
            <person name="Mondo S."/>
            <person name="Nolan M."/>
            <person name="Ohm R."/>
            <person name="Pangilinan J."/>
            <person name="Park H.-J."/>
            <person name="Ramirez L."/>
            <person name="Alfaro M."/>
            <person name="Sun H."/>
            <person name="Tritt A."/>
            <person name="Yoshinaga Y."/>
            <person name="Zwiers L.-H."/>
            <person name="Turgeon B."/>
            <person name="Goodwin S."/>
            <person name="Spatafora J."/>
            <person name="Crous P."/>
            <person name="Grigoriev I."/>
        </authorList>
    </citation>
    <scope>NUCLEOTIDE SEQUENCE</scope>
    <source>
        <strain evidence="2">CBS 121167</strain>
    </source>
</reference>
<dbReference type="AlphaFoldDB" id="A0A6A6BN65"/>
<dbReference type="EMBL" id="ML995479">
    <property type="protein sequence ID" value="KAF2144705.1"/>
    <property type="molecule type" value="Genomic_DNA"/>
</dbReference>
<sequence length="53" mass="6258">MDTSKCNWARLSKHGFWKVYETVAGPVTLILFPCLCIYLFWKRDIGTFFRQAV</sequence>
<evidence type="ECO:0000256" key="1">
    <source>
        <dbReference type="SAM" id="Phobius"/>
    </source>
</evidence>
<dbReference type="GeneID" id="54297539"/>
<feature type="transmembrane region" description="Helical" evidence="1">
    <location>
        <begin position="23"/>
        <end position="41"/>
    </location>
</feature>
<name>A0A6A6BN65_9PEZI</name>
<keyword evidence="1" id="KW-0472">Membrane</keyword>
<proteinExistence type="predicted"/>
<dbReference type="RefSeq" id="XP_033400417.1">
    <property type="nucleotide sequence ID" value="XM_033540043.1"/>
</dbReference>
<keyword evidence="1" id="KW-1133">Transmembrane helix</keyword>
<evidence type="ECO:0000313" key="3">
    <source>
        <dbReference type="Proteomes" id="UP000799438"/>
    </source>
</evidence>
<accession>A0A6A6BN65</accession>
<evidence type="ECO:0000313" key="2">
    <source>
        <dbReference type="EMBL" id="KAF2144705.1"/>
    </source>
</evidence>
<gene>
    <name evidence="2" type="ORF">K452DRAFT_285022</name>
</gene>
<keyword evidence="3" id="KW-1185">Reference proteome</keyword>
<keyword evidence="1" id="KW-0812">Transmembrane</keyword>
<protein>
    <submittedName>
        <fullName evidence="2">Uncharacterized protein</fullName>
    </submittedName>
</protein>